<dbReference type="Pfam" id="PF00648">
    <property type="entry name" value="Peptidase_C2"/>
    <property type="match status" value="1"/>
</dbReference>
<evidence type="ECO:0000259" key="8">
    <source>
        <dbReference type="PROSITE" id="PS50203"/>
    </source>
</evidence>
<dbReference type="InterPro" id="IPR036213">
    <property type="entry name" value="Calpain_III_sf"/>
</dbReference>
<comment type="similarity">
    <text evidence="1">Belongs to the peptidase C2 family.</text>
</comment>
<dbReference type="Proteomes" id="UP000007879">
    <property type="component" value="Unassembled WGS sequence"/>
</dbReference>
<dbReference type="InterPro" id="IPR051297">
    <property type="entry name" value="PalB/RIM13"/>
</dbReference>
<name>A0A1X7VPR3_AMPQE</name>
<evidence type="ECO:0000256" key="4">
    <source>
        <dbReference type="ARBA" id="ARBA00022807"/>
    </source>
</evidence>
<dbReference type="CDD" id="cd00044">
    <property type="entry name" value="CysPc"/>
    <property type="match status" value="1"/>
</dbReference>
<dbReference type="SMART" id="SM00745">
    <property type="entry name" value="MIT"/>
    <property type="match status" value="1"/>
</dbReference>
<feature type="active site" evidence="5 6">
    <location>
        <position position="352"/>
    </location>
</feature>
<dbReference type="STRING" id="400682.A0A1X7VPR3"/>
<dbReference type="GO" id="GO:0004198">
    <property type="term" value="F:calcium-dependent cysteine-type endopeptidase activity"/>
    <property type="evidence" value="ECO:0007669"/>
    <property type="project" value="InterPro"/>
</dbReference>
<dbReference type="PROSITE" id="PS50203">
    <property type="entry name" value="CALPAIN_CAT"/>
    <property type="match status" value="1"/>
</dbReference>
<protein>
    <recommendedName>
        <fullName evidence="8">Calpain catalytic domain-containing protein</fullName>
    </recommendedName>
</protein>
<feature type="active site" evidence="5 6">
    <location>
        <position position="516"/>
    </location>
</feature>
<dbReference type="SMART" id="SM00230">
    <property type="entry name" value="CysPc"/>
    <property type="match status" value="1"/>
</dbReference>
<dbReference type="InterPro" id="IPR036181">
    <property type="entry name" value="MIT_dom_sf"/>
</dbReference>
<dbReference type="InterPro" id="IPR038765">
    <property type="entry name" value="Papain-like_cys_pep_sf"/>
</dbReference>
<dbReference type="InterPro" id="IPR022684">
    <property type="entry name" value="Calpain_cysteine_protease"/>
</dbReference>
<reference evidence="9" key="2">
    <citation type="submission" date="2017-05" db="UniProtKB">
        <authorList>
            <consortium name="EnsemblMetazoa"/>
        </authorList>
    </citation>
    <scope>IDENTIFICATION</scope>
</reference>
<keyword evidence="2 6" id="KW-0645">Protease</keyword>
<organism evidence="9">
    <name type="scientific">Amphimedon queenslandica</name>
    <name type="common">Sponge</name>
    <dbReference type="NCBI Taxonomy" id="400682"/>
    <lineage>
        <taxon>Eukaryota</taxon>
        <taxon>Metazoa</taxon>
        <taxon>Porifera</taxon>
        <taxon>Demospongiae</taxon>
        <taxon>Heteroscleromorpha</taxon>
        <taxon>Haplosclerida</taxon>
        <taxon>Niphatidae</taxon>
        <taxon>Amphimedon</taxon>
    </lineage>
</organism>
<feature type="domain" description="Calpain catalytic" evidence="8">
    <location>
        <begin position="323"/>
        <end position="598"/>
    </location>
</feature>
<reference evidence="10" key="1">
    <citation type="journal article" date="2010" name="Nature">
        <title>The Amphimedon queenslandica genome and the evolution of animal complexity.</title>
        <authorList>
            <person name="Srivastava M."/>
            <person name="Simakov O."/>
            <person name="Chapman J."/>
            <person name="Fahey B."/>
            <person name="Gauthier M.E."/>
            <person name="Mitros T."/>
            <person name="Richards G.S."/>
            <person name="Conaco C."/>
            <person name="Dacre M."/>
            <person name="Hellsten U."/>
            <person name="Larroux C."/>
            <person name="Putnam N.H."/>
            <person name="Stanke M."/>
            <person name="Adamska M."/>
            <person name="Darling A."/>
            <person name="Degnan S.M."/>
            <person name="Oakley T.H."/>
            <person name="Plachetzki D.C."/>
            <person name="Zhai Y."/>
            <person name="Adamski M."/>
            <person name="Calcino A."/>
            <person name="Cummins S.F."/>
            <person name="Goodstein D.M."/>
            <person name="Harris C."/>
            <person name="Jackson D.J."/>
            <person name="Leys S.P."/>
            <person name="Shu S."/>
            <person name="Woodcroft B.J."/>
            <person name="Vervoort M."/>
            <person name="Kosik K.S."/>
            <person name="Manning G."/>
            <person name="Degnan B.M."/>
            <person name="Rokhsar D.S."/>
        </authorList>
    </citation>
    <scope>NUCLEOTIDE SEQUENCE [LARGE SCALE GENOMIC DNA]</scope>
</reference>
<dbReference type="PANTHER" id="PTHR46143:SF1">
    <property type="entry name" value="CALPAIN-7"/>
    <property type="match status" value="1"/>
</dbReference>
<accession>A0A1X7VPR3</accession>
<dbReference type="GO" id="GO:0006508">
    <property type="term" value="P:proteolysis"/>
    <property type="evidence" value="ECO:0007669"/>
    <property type="project" value="UniProtKB-KW"/>
</dbReference>
<feature type="region of interest" description="Disordered" evidence="7">
    <location>
        <begin position="165"/>
        <end position="214"/>
    </location>
</feature>
<dbReference type="OrthoDB" id="167576at2759"/>
<evidence type="ECO:0000256" key="1">
    <source>
        <dbReference type="ARBA" id="ARBA00007623"/>
    </source>
</evidence>
<evidence type="ECO:0000256" key="2">
    <source>
        <dbReference type="ARBA" id="ARBA00022670"/>
    </source>
</evidence>
<keyword evidence="4 6" id="KW-0788">Thiol protease</keyword>
<dbReference type="SUPFAM" id="SSF116846">
    <property type="entry name" value="MIT domain"/>
    <property type="match status" value="2"/>
</dbReference>
<dbReference type="Gene3D" id="3.90.70.10">
    <property type="entry name" value="Cysteine proteinases"/>
    <property type="match status" value="1"/>
</dbReference>
<evidence type="ECO:0000256" key="6">
    <source>
        <dbReference type="PROSITE-ProRule" id="PRU00239"/>
    </source>
</evidence>
<keyword evidence="3 6" id="KW-0378">Hydrolase</keyword>
<feature type="compositionally biased region" description="Gly residues" evidence="7">
    <location>
        <begin position="240"/>
        <end position="251"/>
    </location>
</feature>
<feature type="region of interest" description="Disordered" evidence="7">
    <location>
        <begin position="229"/>
        <end position="263"/>
    </location>
</feature>
<keyword evidence="10" id="KW-1185">Reference proteome</keyword>
<gene>
    <name evidence="9" type="primary">100636231</name>
</gene>
<dbReference type="InterPro" id="IPR001300">
    <property type="entry name" value="Peptidase_C2_calpain_cat"/>
</dbReference>
<evidence type="ECO:0000256" key="3">
    <source>
        <dbReference type="ARBA" id="ARBA00022801"/>
    </source>
</evidence>
<dbReference type="EnsemblMetazoa" id="XM_003383126.3">
    <property type="protein sequence ID" value="XP_003383174.1"/>
    <property type="gene ID" value="LOC100636231"/>
</dbReference>
<dbReference type="Gene3D" id="1.20.58.80">
    <property type="entry name" value="Phosphotransferase system, lactose/cellobiose-type IIA subunit"/>
    <property type="match status" value="2"/>
</dbReference>
<feature type="active site" evidence="5 6">
    <location>
        <position position="536"/>
    </location>
</feature>
<dbReference type="SUPFAM" id="SSF54001">
    <property type="entry name" value="Cysteine proteinases"/>
    <property type="match status" value="1"/>
</dbReference>
<dbReference type="EnsemblMetazoa" id="Aqu2.1.42072_001">
    <property type="protein sequence ID" value="Aqu2.1.42072_001"/>
    <property type="gene ID" value="Aqu2.1.42072"/>
</dbReference>
<evidence type="ECO:0000313" key="10">
    <source>
        <dbReference type="Proteomes" id="UP000007879"/>
    </source>
</evidence>
<dbReference type="PANTHER" id="PTHR46143">
    <property type="entry name" value="CALPAIN-7"/>
    <property type="match status" value="1"/>
</dbReference>
<dbReference type="AlphaFoldDB" id="A0A1X7VPR3"/>
<dbReference type="KEGG" id="aqu:100636231"/>
<dbReference type="SUPFAM" id="SSF49758">
    <property type="entry name" value="Calpain large subunit, middle domain (domain III)"/>
    <property type="match status" value="1"/>
</dbReference>
<proteinExistence type="inferred from homology"/>
<dbReference type="Gene3D" id="2.60.120.380">
    <property type="match status" value="2"/>
</dbReference>
<dbReference type="eggNOG" id="KOG0045">
    <property type="taxonomic scope" value="Eukaryota"/>
</dbReference>
<sequence>MDPPSYAEGRYKDGLECARRATLYDQQKDYRPALTFYCEAAEALNQSCDLEPSYTHVLPRVQEYMRRAHQIREYLETKGDTERSLKRSSSKESGAMRQLEYLIEVALGLDEEKRYNEAEKTYTSSVQMAIQLQELLLSDSEKRKVTKLTQQAVERLEEIQKLKVATGSGKGSKLSDIPDPPKGSPLSSDEEEEEEDKRPAKPVKQHQSTLPKMPLVSFLDADKVHKFDAYSSPSSSLSSTGGGGAKPGGASGQSPPGRNKDRLSEKEMKILKINSKINGVVYLPWNDSDLSELRTVSALPMDYVDPDGLPKLAEKQKARLAGWQRPGEICDNPKMCHLISSLSIKQTMIGDCSFVASLGVCADYERRFKRKLITSCIFPQNRHKEPIINPNGKYLIKLFLNGCRRKVVIDDLLPVDGYSNILGSYSNSRDEFWVSLLEKAYMKVMGGYDFPGSSSNNDLHALTGWIPERIDIKESNKDKTFKMLEAKLKAGSALVTMGTGPLTKEESERTGLVPTHAYAVLRVTETCGVRLLQLKNPWSEKRWKGSFSERDATNWTPELKRALNYDQSLALQVDNGVFWIDWTAVCRFYDTLYMNWDPEMFHHKYTIHDCWAPGEVEKDLYNISNNPQYSLTVNAPENGGTTWILLSRHITTKSDFAKNEKFITLHVVSSNGHRQYLPPDKYVHMGVKINTPHYLVKLNGLSQGSHSYTVIVSQLESLSQIYYTIKVYSTCKFVFRQVPAVYNQSKELRGQWKVNNPRPSFKLTIISNTAAAMVQIKGPRKYGVWIGVHSTTQSYHKDTGVARRGFNVLQLGTVLAGDYIVTVATYPEGQEGPFFIKVCTDGAFNLEPND</sequence>
<evidence type="ECO:0000256" key="5">
    <source>
        <dbReference type="PIRSR" id="PIRSR622684-1"/>
    </source>
</evidence>
<evidence type="ECO:0000313" key="9">
    <source>
        <dbReference type="EnsemblMetazoa" id="Aqu2.1.42072_001"/>
    </source>
</evidence>
<dbReference type="InParanoid" id="A0A1X7VPR3"/>
<dbReference type="PRINTS" id="PR00704">
    <property type="entry name" value="CALPAIN"/>
</dbReference>
<dbReference type="InterPro" id="IPR007330">
    <property type="entry name" value="MIT_dom"/>
</dbReference>
<dbReference type="Pfam" id="PF04212">
    <property type="entry name" value="MIT"/>
    <property type="match status" value="1"/>
</dbReference>
<evidence type="ECO:0000256" key="7">
    <source>
        <dbReference type="SAM" id="MobiDB-lite"/>
    </source>
</evidence>